<evidence type="ECO:0000313" key="2">
    <source>
        <dbReference type="EMBL" id="OIR05316.1"/>
    </source>
</evidence>
<dbReference type="SUPFAM" id="SSF55469">
    <property type="entry name" value="FMN-dependent nitroreductase-like"/>
    <property type="match status" value="1"/>
</dbReference>
<reference evidence="2" key="1">
    <citation type="submission" date="2016-10" db="EMBL/GenBank/DDBJ databases">
        <title>Sequence of Gallionella enrichment culture.</title>
        <authorList>
            <person name="Poehlein A."/>
            <person name="Muehling M."/>
            <person name="Daniel R."/>
        </authorList>
    </citation>
    <scope>NUCLEOTIDE SEQUENCE</scope>
</reference>
<gene>
    <name evidence="2" type="ORF">GALL_126280</name>
</gene>
<comment type="caution">
    <text evidence="2">The sequence shown here is derived from an EMBL/GenBank/DDBJ whole genome shotgun (WGS) entry which is preliminary data.</text>
</comment>
<name>A0A1J5SUP1_9ZZZZ</name>
<protein>
    <submittedName>
        <fullName evidence="2">Nitroreductase family protein</fullName>
    </submittedName>
</protein>
<proteinExistence type="predicted"/>
<organism evidence="2">
    <name type="scientific">mine drainage metagenome</name>
    <dbReference type="NCBI Taxonomy" id="410659"/>
    <lineage>
        <taxon>unclassified sequences</taxon>
        <taxon>metagenomes</taxon>
        <taxon>ecological metagenomes</taxon>
    </lineage>
</organism>
<feature type="domain" description="Nitroreductase" evidence="1">
    <location>
        <begin position="44"/>
        <end position="208"/>
    </location>
</feature>
<dbReference type="Gene3D" id="3.40.109.10">
    <property type="entry name" value="NADH Oxidase"/>
    <property type="match status" value="1"/>
</dbReference>
<accession>A0A1J5SUP1</accession>
<dbReference type="EMBL" id="MLJW01000051">
    <property type="protein sequence ID" value="OIR05316.1"/>
    <property type="molecule type" value="Genomic_DNA"/>
</dbReference>
<evidence type="ECO:0000259" key="1">
    <source>
        <dbReference type="Pfam" id="PF00881"/>
    </source>
</evidence>
<dbReference type="PANTHER" id="PTHR43745">
    <property type="entry name" value="NITROREDUCTASE MJ1384-RELATED"/>
    <property type="match status" value="1"/>
</dbReference>
<dbReference type="AlphaFoldDB" id="A0A1J5SUP1"/>
<dbReference type="InterPro" id="IPR000415">
    <property type="entry name" value="Nitroreductase-like"/>
</dbReference>
<dbReference type="InterPro" id="IPR052544">
    <property type="entry name" value="Bacteriocin_Proc_Enz"/>
</dbReference>
<dbReference type="PANTHER" id="PTHR43745:SF2">
    <property type="entry name" value="NITROREDUCTASE MJ1384-RELATED"/>
    <property type="match status" value="1"/>
</dbReference>
<dbReference type="GO" id="GO:0016491">
    <property type="term" value="F:oxidoreductase activity"/>
    <property type="evidence" value="ECO:0007669"/>
    <property type="project" value="InterPro"/>
</dbReference>
<dbReference type="InterPro" id="IPR029479">
    <property type="entry name" value="Nitroreductase"/>
</dbReference>
<sequence length="211" mass="22486">MNAPLRSLAGLLLTTALLAAAPRADLMLPAPQKTGGMPLMEALSHRATSRAFATTELSTQQLSDLLWAAFGVNRPDGKRTAPSAKNWRETDVYVLLKTGAYRYDPSAHRLSLVLDEDIRALGGIQSFVASAPVTLVFVADFARTGGSGPGQREYAAMDAGFISQNVYLYCASERLATGVRAYVDKAALGAKLGLRPEQTILLAQSVGYPDA</sequence>
<dbReference type="Pfam" id="PF00881">
    <property type="entry name" value="Nitroreductase"/>
    <property type="match status" value="1"/>
</dbReference>
<dbReference type="CDD" id="cd02142">
    <property type="entry name" value="McbC_SagB-like_oxidoreductase"/>
    <property type="match status" value="1"/>
</dbReference>